<name>A0A4Y2DDK1_ARAVE</name>
<proteinExistence type="predicted"/>
<protein>
    <submittedName>
        <fullName evidence="1">Uncharacterized protein</fullName>
    </submittedName>
</protein>
<gene>
    <name evidence="1" type="ORF">AVEN_61010_1</name>
</gene>
<organism evidence="1 2">
    <name type="scientific">Araneus ventricosus</name>
    <name type="common">Orbweaver spider</name>
    <name type="synonym">Epeira ventricosa</name>
    <dbReference type="NCBI Taxonomy" id="182803"/>
    <lineage>
        <taxon>Eukaryota</taxon>
        <taxon>Metazoa</taxon>
        <taxon>Ecdysozoa</taxon>
        <taxon>Arthropoda</taxon>
        <taxon>Chelicerata</taxon>
        <taxon>Arachnida</taxon>
        <taxon>Araneae</taxon>
        <taxon>Araneomorphae</taxon>
        <taxon>Entelegynae</taxon>
        <taxon>Araneoidea</taxon>
        <taxon>Araneidae</taxon>
        <taxon>Araneus</taxon>
    </lineage>
</organism>
<sequence>MIEFRYHILHKKRGPRWPSDTVSALRPEGLRFENPIPMKTRHVCEPVASQIVAKGAKRLPPERCGILKRGCQLRCHPSHLTAFQNYDVRPKIAILLLQNGTFMQLN</sequence>
<keyword evidence="2" id="KW-1185">Reference proteome</keyword>
<dbReference type="EMBL" id="BGPR01000339">
    <property type="protein sequence ID" value="GBM14197.1"/>
    <property type="molecule type" value="Genomic_DNA"/>
</dbReference>
<accession>A0A4Y2DDK1</accession>
<dbReference type="Proteomes" id="UP000499080">
    <property type="component" value="Unassembled WGS sequence"/>
</dbReference>
<comment type="caution">
    <text evidence="1">The sequence shown here is derived from an EMBL/GenBank/DDBJ whole genome shotgun (WGS) entry which is preliminary data.</text>
</comment>
<evidence type="ECO:0000313" key="1">
    <source>
        <dbReference type="EMBL" id="GBM14197.1"/>
    </source>
</evidence>
<evidence type="ECO:0000313" key="2">
    <source>
        <dbReference type="Proteomes" id="UP000499080"/>
    </source>
</evidence>
<reference evidence="1 2" key="1">
    <citation type="journal article" date="2019" name="Sci. Rep.">
        <title>Orb-weaving spider Araneus ventricosus genome elucidates the spidroin gene catalogue.</title>
        <authorList>
            <person name="Kono N."/>
            <person name="Nakamura H."/>
            <person name="Ohtoshi R."/>
            <person name="Moran D.A.P."/>
            <person name="Shinohara A."/>
            <person name="Yoshida Y."/>
            <person name="Fujiwara M."/>
            <person name="Mori M."/>
            <person name="Tomita M."/>
            <person name="Arakawa K."/>
        </authorList>
    </citation>
    <scope>NUCLEOTIDE SEQUENCE [LARGE SCALE GENOMIC DNA]</scope>
</reference>
<dbReference type="AlphaFoldDB" id="A0A4Y2DDK1"/>